<dbReference type="Pfam" id="PF00672">
    <property type="entry name" value="HAMP"/>
    <property type="match status" value="1"/>
</dbReference>
<dbReference type="InterPro" id="IPR050428">
    <property type="entry name" value="TCS_sensor_his_kinase"/>
</dbReference>
<dbReference type="Gene3D" id="3.30.565.10">
    <property type="entry name" value="Histidine kinase-like ATPase, C-terminal domain"/>
    <property type="match status" value="1"/>
</dbReference>
<feature type="domain" description="HAMP" evidence="12">
    <location>
        <begin position="185"/>
        <end position="239"/>
    </location>
</feature>
<sequence length="498" mass="52472">MSGVRLRRLPLRWRLVAGFAAAMVLLLTAAGAVVFWRVEYALDRGLDAELARAAAAIEPLVGTSGAVSTPSAADAAGVAWQVLDDGGEVLDSGGGASSMPLVDGLDASQVGEGTLVGDVGALLPVTAQPYRFHVQALGATPDRLLLVAVRRDDRDEALRELVAQLALTGLGALVVASLVGDQLARRALRPVERFRRRAAEIATGAGGLRLDVPADRDDEVTRLGHTLNDMLGELERSLEHERRFVKDASHELRTPLTLLQGRLQLAKRRRRSTDELETVLDELTVDVARLIGLADALLRSGSTATDQGRAGSGPTTATTATDVVGVVVGEVARRQSADPGRAHDLVVEVPSAPVASALGPVAWERLMTNLLDNAFVHGRVPVHVSLRVVDDRIVLSVADAGDGMSPDLLRGATQRFARAEEARSRPGHGLGLSLVEQIMVSHGGELRLCHDGRHVGHGREVGVPCSHGAEMTVTLLLPRGAAPAPPAASLHRPNGAGR</sequence>
<dbReference type="PROSITE" id="PS50109">
    <property type="entry name" value="HIS_KIN"/>
    <property type="match status" value="1"/>
</dbReference>
<keyword evidence="7 13" id="KW-0418">Kinase</keyword>
<dbReference type="SUPFAM" id="SSF55874">
    <property type="entry name" value="ATPase domain of HSP90 chaperone/DNA topoisomerase II/histidine kinase"/>
    <property type="match status" value="1"/>
</dbReference>
<evidence type="ECO:0000256" key="8">
    <source>
        <dbReference type="ARBA" id="ARBA00022989"/>
    </source>
</evidence>
<keyword evidence="5" id="KW-0808">Transferase</keyword>
<evidence type="ECO:0000256" key="5">
    <source>
        <dbReference type="ARBA" id="ARBA00022679"/>
    </source>
</evidence>
<dbReference type="Pfam" id="PF00512">
    <property type="entry name" value="HisKA"/>
    <property type="match status" value="1"/>
</dbReference>
<dbReference type="PROSITE" id="PS50885">
    <property type="entry name" value="HAMP"/>
    <property type="match status" value="1"/>
</dbReference>
<gene>
    <name evidence="13" type="ORF">V6R90_09765</name>
</gene>
<name>A0ABV1NYK6_9ACTN</name>
<dbReference type="InterPro" id="IPR005467">
    <property type="entry name" value="His_kinase_dom"/>
</dbReference>
<organism evidence="13 14">
    <name type="scientific">Nocardioides kribbensis</name>
    <dbReference type="NCBI Taxonomy" id="305517"/>
    <lineage>
        <taxon>Bacteria</taxon>
        <taxon>Bacillati</taxon>
        <taxon>Actinomycetota</taxon>
        <taxon>Actinomycetes</taxon>
        <taxon>Propionibacteriales</taxon>
        <taxon>Nocardioidaceae</taxon>
        <taxon>Nocardioides</taxon>
    </lineage>
</organism>
<dbReference type="SMART" id="SM00304">
    <property type="entry name" value="HAMP"/>
    <property type="match status" value="1"/>
</dbReference>
<dbReference type="Gene3D" id="6.10.340.10">
    <property type="match status" value="1"/>
</dbReference>
<dbReference type="InterPro" id="IPR036097">
    <property type="entry name" value="HisK_dim/P_sf"/>
</dbReference>
<evidence type="ECO:0000256" key="6">
    <source>
        <dbReference type="ARBA" id="ARBA00022692"/>
    </source>
</evidence>
<comment type="catalytic activity">
    <reaction evidence="1">
        <text>ATP + protein L-histidine = ADP + protein N-phospho-L-histidine.</text>
        <dbReference type="EC" id="2.7.13.3"/>
    </reaction>
</comment>
<dbReference type="RefSeq" id="WP_349804542.1">
    <property type="nucleotide sequence ID" value="NZ_JBEGDP010000009.1"/>
</dbReference>
<comment type="subcellular location">
    <subcellularLocation>
        <location evidence="2">Cell membrane</location>
    </subcellularLocation>
</comment>
<dbReference type="InterPro" id="IPR003594">
    <property type="entry name" value="HATPase_dom"/>
</dbReference>
<protein>
    <recommendedName>
        <fullName evidence="3">histidine kinase</fullName>
        <ecNumber evidence="3">2.7.13.3</ecNumber>
    </recommendedName>
</protein>
<dbReference type="CDD" id="cd00082">
    <property type="entry name" value="HisKA"/>
    <property type="match status" value="1"/>
</dbReference>
<dbReference type="PANTHER" id="PTHR45436">
    <property type="entry name" value="SENSOR HISTIDINE KINASE YKOH"/>
    <property type="match status" value="1"/>
</dbReference>
<dbReference type="GO" id="GO:0016301">
    <property type="term" value="F:kinase activity"/>
    <property type="evidence" value="ECO:0007669"/>
    <property type="project" value="UniProtKB-KW"/>
</dbReference>
<dbReference type="InterPro" id="IPR003661">
    <property type="entry name" value="HisK_dim/P_dom"/>
</dbReference>
<dbReference type="InterPro" id="IPR036890">
    <property type="entry name" value="HATPase_C_sf"/>
</dbReference>
<proteinExistence type="predicted"/>
<keyword evidence="6" id="KW-0812">Transmembrane</keyword>
<keyword evidence="9" id="KW-0902">Two-component regulatory system</keyword>
<dbReference type="Gene3D" id="1.10.287.130">
    <property type="match status" value="1"/>
</dbReference>
<dbReference type="InterPro" id="IPR003660">
    <property type="entry name" value="HAMP_dom"/>
</dbReference>
<evidence type="ECO:0000256" key="2">
    <source>
        <dbReference type="ARBA" id="ARBA00004236"/>
    </source>
</evidence>
<accession>A0ABV1NYK6</accession>
<dbReference type="SUPFAM" id="SSF158472">
    <property type="entry name" value="HAMP domain-like"/>
    <property type="match status" value="1"/>
</dbReference>
<dbReference type="InterPro" id="IPR004358">
    <property type="entry name" value="Sig_transdc_His_kin-like_C"/>
</dbReference>
<dbReference type="Pfam" id="PF02518">
    <property type="entry name" value="HATPase_c"/>
    <property type="match status" value="1"/>
</dbReference>
<dbReference type="EC" id="2.7.13.3" evidence="3"/>
<dbReference type="PRINTS" id="PR00344">
    <property type="entry name" value="BCTRLSENSOR"/>
</dbReference>
<dbReference type="PANTHER" id="PTHR45436:SF5">
    <property type="entry name" value="SENSOR HISTIDINE KINASE TRCS"/>
    <property type="match status" value="1"/>
</dbReference>
<feature type="domain" description="Histidine kinase" evidence="11">
    <location>
        <begin position="247"/>
        <end position="467"/>
    </location>
</feature>
<keyword evidence="10" id="KW-0472">Membrane</keyword>
<keyword evidence="4" id="KW-0597">Phosphoprotein</keyword>
<dbReference type="CDD" id="cd00075">
    <property type="entry name" value="HATPase"/>
    <property type="match status" value="1"/>
</dbReference>
<evidence type="ECO:0000256" key="7">
    <source>
        <dbReference type="ARBA" id="ARBA00022777"/>
    </source>
</evidence>
<dbReference type="SMART" id="SM00387">
    <property type="entry name" value="HATPase_c"/>
    <property type="match status" value="1"/>
</dbReference>
<keyword evidence="14" id="KW-1185">Reference proteome</keyword>
<dbReference type="Proteomes" id="UP001482520">
    <property type="component" value="Unassembled WGS sequence"/>
</dbReference>
<reference evidence="13 14" key="1">
    <citation type="submission" date="2024-02" db="EMBL/GenBank/DDBJ databases">
        <title>Full genome sequence of Nocardioides kribbensis.</title>
        <authorList>
            <person name="Poletto B.L."/>
            <person name="Silva G."/>
            <person name="Galante D."/>
            <person name="Campos K.R."/>
            <person name="Santos M.B.N."/>
            <person name="Sacchi C.T."/>
        </authorList>
    </citation>
    <scope>NUCLEOTIDE SEQUENCE [LARGE SCALE GENOMIC DNA]</scope>
    <source>
        <strain evidence="13 14">O4R</strain>
    </source>
</reference>
<evidence type="ECO:0000256" key="10">
    <source>
        <dbReference type="ARBA" id="ARBA00023136"/>
    </source>
</evidence>
<dbReference type="CDD" id="cd06225">
    <property type="entry name" value="HAMP"/>
    <property type="match status" value="1"/>
</dbReference>
<evidence type="ECO:0000256" key="3">
    <source>
        <dbReference type="ARBA" id="ARBA00012438"/>
    </source>
</evidence>
<evidence type="ECO:0000256" key="1">
    <source>
        <dbReference type="ARBA" id="ARBA00000085"/>
    </source>
</evidence>
<keyword evidence="8" id="KW-1133">Transmembrane helix</keyword>
<evidence type="ECO:0000259" key="12">
    <source>
        <dbReference type="PROSITE" id="PS50885"/>
    </source>
</evidence>
<comment type="caution">
    <text evidence="13">The sequence shown here is derived from an EMBL/GenBank/DDBJ whole genome shotgun (WGS) entry which is preliminary data.</text>
</comment>
<evidence type="ECO:0000256" key="4">
    <source>
        <dbReference type="ARBA" id="ARBA00022553"/>
    </source>
</evidence>
<evidence type="ECO:0000256" key="9">
    <source>
        <dbReference type="ARBA" id="ARBA00023012"/>
    </source>
</evidence>
<evidence type="ECO:0000313" key="14">
    <source>
        <dbReference type="Proteomes" id="UP001482520"/>
    </source>
</evidence>
<dbReference type="SUPFAM" id="SSF47384">
    <property type="entry name" value="Homodimeric domain of signal transducing histidine kinase"/>
    <property type="match status" value="1"/>
</dbReference>
<dbReference type="SMART" id="SM00388">
    <property type="entry name" value="HisKA"/>
    <property type="match status" value="1"/>
</dbReference>
<evidence type="ECO:0000259" key="11">
    <source>
        <dbReference type="PROSITE" id="PS50109"/>
    </source>
</evidence>
<evidence type="ECO:0000313" key="13">
    <source>
        <dbReference type="EMBL" id="MEQ7847564.1"/>
    </source>
</evidence>
<dbReference type="EMBL" id="JBEGDP010000009">
    <property type="protein sequence ID" value="MEQ7847564.1"/>
    <property type="molecule type" value="Genomic_DNA"/>
</dbReference>